<reference evidence="1 2" key="1">
    <citation type="submission" date="2015-06" db="EMBL/GenBank/DDBJ databases">
        <title>Draft genome sequence of an Alphaproteobacteria species associated to the Mediterranean sponge Oscarella lobularis.</title>
        <authorList>
            <person name="Jourda C."/>
            <person name="Santini S."/>
            <person name="Claverie J.-M."/>
        </authorList>
    </citation>
    <scope>NUCLEOTIDE SEQUENCE [LARGE SCALE GENOMIC DNA]</scope>
    <source>
        <strain evidence="1">IGS</strain>
    </source>
</reference>
<dbReference type="AlphaFoldDB" id="A0A0J9EBZ4"/>
<evidence type="ECO:0000313" key="2">
    <source>
        <dbReference type="Proteomes" id="UP000037178"/>
    </source>
</evidence>
<comment type="caution">
    <text evidence="1">The sequence shown here is derived from an EMBL/GenBank/DDBJ whole genome shotgun (WGS) entry which is preliminary data.</text>
</comment>
<sequence>MNVEKNKPDMLSIQLSQAPGDAGFIVDSVDIAQPNFRHRLSFSNQNGVDAILSPKLAKYVQKLLGSINKDAMVFSEPDTVVELPGLVLGRLRMLVHTGANLARQVIIRFAYFIGGVQAAFGIETHFSLPSVNHREALAVAALHDICIPVFDVVSNVLGGLFGDDTAQRSAQERLSRFTELESELLFYLELLKRYIKSAGEFAELQPPPNVFALASAGGRAHMQTPFANQERAD</sequence>
<keyword evidence="2" id="KW-1185">Reference proteome</keyword>
<accession>A0A0J9EBZ4</accession>
<dbReference type="RefSeq" id="WP_049641399.1">
    <property type="nucleotide sequence ID" value="NZ_LFTY01000001.1"/>
</dbReference>
<dbReference type="Proteomes" id="UP000037178">
    <property type="component" value="Unassembled WGS sequence"/>
</dbReference>
<protein>
    <submittedName>
        <fullName evidence="1">Uncharacterized protein</fullName>
    </submittedName>
</protein>
<name>A0A0J9EBZ4_9RHOB</name>
<dbReference type="PATRIC" id="fig|1675527.3.peg.505"/>
<evidence type="ECO:0000313" key="1">
    <source>
        <dbReference type="EMBL" id="KMW60300.1"/>
    </source>
</evidence>
<dbReference type="EMBL" id="LFTY01000001">
    <property type="protein sequence ID" value="KMW60300.1"/>
    <property type="molecule type" value="Genomic_DNA"/>
</dbReference>
<dbReference type="OrthoDB" id="7869035at2"/>
<gene>
    <name evidence="1" type="ORF">AIOL_000453</name>
</gene>
<proteinExistence type="predicted"/>
<organism evidence="1 2">
    <name type="scientific">Candidatus Rhodobacter oscarellae</name>
    <dbReference type="NCBI Taxonomy" id="1675527"/>
    <lineage>
        <taxon>Bacteria</taxon>
        <taxon>Pseudomonadati</taxon>
        <taxon>Pseudomonadota</taxon>
        <taxon>Alphaproteobacteria</taxon>
        <taxon>Rhodobacterales</taxon>
        <taxon>Rhodobacter group</taxon>
        <taxon>Rhodobacter</taxon>
    </lineage>
</organism>